<dbReference type="SUPFAM" id="SSF49464">
    <property type="entry name" value="Carboxypeptidase regulatory domain-like"/>
    <property type="match status" value="1"/>
</dbReference>
<evidence type="ECO:0000256" key="5">
    <source>
        <dbReference type="ARBA" id="ARBA00023136"/>
    </source>
</evidence>
<dbReference type="Gene3D" id="2.60.40.1120">
    <property type="entry name" value="Carboxypeptidase-like, regulatory domain"/>
    <property type="match status" value="1"/>
</dbReference>
<comment type="caution">
    <text evidence="10">The sequence shown here is derived from an EMBL/GenBank/DDBJ whole genome shotgun (WGS) entry which is preliminary data.</text>
</comment>
<dbReference type="NCBIfam" id="TIGR04056">
    <property type="entry name" value="OMP_RagA_SusC"/>
    <property type="match status" value="1"/>
</dbReference>
<name>A0ABV0BP10_9SPHI</name>
<dbReference type="InterPro" id="IPR012910">
    <property type="entry name" value="Plug_dom"/>
</dbReference>
<evidence type="ECO:0000313" key="10">
    <source>
        <dbReference type="EMBL" id="MEN5376242.1"/>
    </source>
</evidence>
<gene>
    <name evidence="10" type="ORF">ABE541_03115</name>
</gene>
<evidence type="ECO:0000256" key="6">
    <source>
        <dbReference type="ARBA" id="ARBA00023237"/>
    </source>
</evidence>
<comment type="subcellular location">
    <subcellularLocation>
        <location evidence="1 7">Cell outer membrane</location>
        <topology evidence="1 7">Multi-pass membrane protein</topology>
    </subcellularLocation>
</comment>
<dbReference type="Pfam" id="PF13715">
    <property type="entry name" value="CarbopepD_reg_2"/>
    <property type="match status" value="1"/>
</dbReference>
<dbReference type="Gene3D" id="2.170.130.10">
    <property type="entry name" value="TonB-dependent receptor, plug domain"/>
    <property type="match status" value="1"/>
</dbReference>
<evidence type="ECO:0000256" key="7">
    <source>
        <dbReference type="PROSITE-ProRule" id="PRU01360"/>
    </source>
</evidence>
<evidence type="ECO:0000313" key="11">
    <source>
        <dbReference type="Proteomes" id="UP001409291"/>
    </source>
</evidence>
<sequence length="1086" mass="120963">MNEKYKLYKPNLNNGILTMSVIVLVSAIHTLPTFASVKVTGSNSVFVLKDNLLDLSSQQAIVTGVVTDEKGNVIQGASIKVKGTKNATLTNKNGTFELSSLPVNAVLLISYVGKNSKEIPVNNQSVINVVLTESASDLEEVVVVGYGTQKKVNLTGAVSSVSTEQIKNIPAGNLSNLIAGRAPGVTAVGTSGLAGASSSIRIRGSFAEPLYVINGIISGKADFDALDANEVETINFLKDAATASIYGSKAGNGVVLVTTKRGVSQKPVFEYKTSFSSSSPTKPIQDYSAAEEIEFLNQVAVTKDQEKPYGPDIVDYFKDKSYNINDYIWQSPTVQQHNLSARGGSESILYYFSMGYHTEKGSYKNLGYDRYNFRSDVSAKITDRFKVSVNLSGNQRNYDRWYWPYDGEDDFNVGDFYRATFNWTRLYPFYVDENGNPTSDTKAFPVVPGAWHPIELMENSGSYRHKKNRNLDGIVRLDLDLSDFLKGLSTSLQGHYMASDRNSKAFVLHNKAYIFQSASTTNKFIPGPIDPTKVNIHNLSSTYPNINEQVNLDNSYQLNWNLKYENTFGNHFVSALGGYEQAGGNGKYLTGRADELLTTNIDQIYNTSSDILKRWFDGNESESARASWIGRFNYTYSDKYIAEVSFRYDGNYKFAPGKQWGFFPSASAAWRVSQEQFMKDLPWLSDLKLRASYGSSGNDDSGSQSVAPFLWTQAYTKSSGFVFGSSLRDGLTAGPMPNPSITWSTSRMFDFGIDYGFFGQKLTGEIDFFKRTQSDILGARLASTPSTLGASLPDVNYAERSWKGLDFSVNWKNKSGNDFQYSFYANMGYAVDQWDIIDEAAALRDGTYQDNWRSAIGQPANRVYGLVSKGIIRTQEQLDQLPEGFIQYGRSPKLGYLLFEDIRGANFSEGPDGKIDDNDMTYLSDNGSPRINYGIGFNFEWKRFSLNAHFQGVGAYDRMVSTRNGGGVFQNDRPYFELWANNYWTPENPNAEYPRVSGEFQVADVGGGPSTFWIRNGAYIRLKNLDLAYALPDNWFKSIGLSRVQFYFNATNLFYLTGLKEHDPEQETLDSYPLMKTFTGGLNITF</sequence>
<reference evidence="10 11" key="1">
    <citation type="submission" date="2024-04" db="EMBL/GenBank/DDBJ databases">
        <title>WGS of bacteria from Torrens River.</title>
        <authorList>
            <person name="Wyrsch E.R."/>
            <person name="Drigo B."/>
        </authorList>
    </citation>
    <scope>NUCLEOTIDE SEQUENCE [LARGE SCALE GENOMIC DNA]</scope>
    <source>
        <strain evidence="10 11">TWI391</strain>
    </source>
</reference>
<dbReference type="InterPro" id="IPR037066">
    <property type="entry name" value="Plug_dom_sf"/>
</dbReference>
<keyword evidence="8" id="KW-1133">Transmembrane helix</keyword>
<dbReference type="Gene3D" id="2.40.170.20">
    <property type="entry name" value="TonB-dependent receptor, beta-barrel domain"/>
    <property type="match status" value="1"/>
</dbReference>
<feature type="domain" description="TonB-dependent receptor plug" evidence="9">
    <location>
        <begin position="151"/>
        <end position="254"/>
    </location>
</feature>
<dbReference type="Pfam" id="PF07715">
    <property type="entry name" value="Plug"/>
    <property type="match status" value="1"/>
</dbReference>
<comment type="similarity">
    <text evidence="7">Belongs to the TonB-dependent receptor family.</text>
</comment>
<keyword evidence="11" id="KW-1185">Reference proteome</keyword>
<dbReference type="InterPro" id="IPR008969">
    <property type="entry name" value="CarboxyPept-like_regulatory"/>
</dbReference>
<dbReference type="NCBIfam" id="TIGR04057">
    <property type="entry name" value="SusC_RagA_signa"/>
    <property type="match status" value="1"/>
</dbReference>
<dbReference type="InterPro" id="IPR023996">
    <property type="entry name" value="TonB-dep_OMP_SusC/RagA"/>
</dbReference>
<keyword evidence="2 7" id="KW-0813">Transport</keyword>
<evidence type="ECO:0000256" key="2">
    <source>
        <dbReference type="ARBA" id="ARBA00022448"/>
    </source>
</evidence>
<evidence type="ECO:0000256" key="4">
    <source>
        <dbReference type="ARBA" id="ARBA00022692"/>
    </source>
</evidence>
<keyword evidence="3 7" id="KW-1134">Transmembrane beta strand</keyword>
<dbReference type="Proteomes" id="UP001409291">
    <property type="component" value="Unassembled WGS sequence"/>
</dbReference>
<keyword evidence="6 7" id="KW-0998">Cell outer membrane</keyword>
<dbReference type="EMBL" id="JBDJNQ010000001">
    <property type="protein sequence ID" value="MEN5376242.1"/>
    <property type="molecule type" value="Genomic_DNA"/>
</dbReference>
<organism evidence="10 11">
    <name type="scientific">Sphingobacterium kitahiroshimense</name>
    <dbReference type="NCBI Taxonomy" id="470446"/>
    <lineage>
        <taxon>Bacteria</taxon>
        <taxon>Pseudomonadati</taxon>
        <taxon>Bacteroidota</taxon>
        <taxon>Sphingobacteriia</taxon>
        <taxon>Sphingobacteriales</taxon>
        <taxon>Sphingobacteriaceae</taxon>
        <taxon>Sphingobacterium</taxon>
    </lineage>
</organism>
<feature type="transmembrane region" description="Helical" evidence="8">
    <location>
        <begin position="12"/>
        <end position="31"/>
    </location>
</feature>
<dbReference type="InterPro" id="IPR036942">
    <property type="entry name" value="Beta-barrel_TonB_sf"/>
</dbReference>
<dbReference type="InterPro" id="IPR023997">
    <property type="entry name" value="TonB-dep_OMP_SusC/RagA_CS"/>
</dbReference>
<dbReference type="PROSITE" id="PS52016">
    <property type="entry name" value="TONB_DEPENDENT_REC_3"/>
    <property type="match status" value="1"/>
</dbReference>
<keyword evidence="10" id="KW-0675">Receptor</keyword>
<evidence type="ECO:0000259" key="9">
    <source>
        <dbReference type="Pfam" id="PF07715"/>
    </source>
</evidence>
<accession>A0ABV0BP10</accession>
<proteinExistence type="inferred from homology"/>
<evidence type="ECO:0000256" key="8">
    <source>
        <dbReference type="SAM" id="Phobius"/>
    </source>
</evidence>
<evidence type="ECO:0000256" key="3">
    <source>
        <dbReference type="ARBA" id="ARBA00022452"/>
    </source>
</evidence>
<keyword evidence="5 7" id="KW-0472">Membrane</keyword>
<dbReference type="InterPro" id="IPR039426">
    <property type="entry name" value="TonB-dep_rcpt-like"/>
</dbReference>
<evidence type="ECO:0000256" key="1">
    <source>
        <dbReference type="ARBA" id="ARBA00004571"/>
    </source>
</evidence>
<keyword evidence="4 7" id="KW-0812">Transmembrane</keyword>
<protein>
    <submittedName>
        <fullName evidence="10">TonB-dependent receptor</fullName>
    </submittedName>
</protein>
<dbReference type="SUPFAM" id="SSF56935">
    <property type="entry name" value="Porins"/>
    <property type="match status" value="1"/>
</dbReference>
<dbReference type="RefSeq" id="WP_346580557.1">
    <property type="nucleotide sequence ID" value="NZ_JBDJNQ010000001.1"/>
</dbReference>